<organism evidence="4 5">
    <name type="scientific">Candidatus Nomurabacteria bacterium RIFCSPLOWO2_01_FULL_42_17</name>
    <dbReference type="NCBI Taxonomy" id="1801780"/>
    <lineage>
        <taxon>Bacteria</taxon>
        <taxon>Candidatus Nomuraibacteriota</taxon>
    </lineage>
</organism>
<keyword evidence="2" id="KW-1133">Transmembrane helix</keyword>
<dbReference type="InterPro" id="IPR028096">
    <property type="entry name" value="EfeO_Cupredoxin"/>
</dbReference>
<dbReference type="EMBL" id="MFVE01000002">
    <property type="protein sequence ID" value="OGI95761.1"/>
    <property type="molecule type" value="Genomic_DNA"/>
</dbReference>
<evidence type="ECO:0000256" key="2">
    <source>
        <dbReference type="SAM" id="Phobius"/>
    </source>
</evidence>
<dbReference type="AlphaFoldDB" id="A0A1F6XNX1"/>
<comment type="caution">
    <text evidence="4">The sequence shown here is derived from an EMBL/GenBank/DDBJ whole genome shotgun (WGS) entry which is preliminary data.</text>
</comment>
<keyword evidence="1" id="KW-0479">Metal-binding</keyword>
<keyword evidence="2" id="KW-0472">Membrane</keyword>
<proteinExistence type="predicted"/>
<dbReference type="STRING" id="1801780.A2917_00385"/>
<protein>
    <recommendedName>
        <fullName evidence="3">EfeO-type cupredoxin-like domain-containing protein</fullName>
    </recommendedName>
</protein>
<dbReference type="Pfam" id="PF13473">
    <property type="entry name" value="Cupredoxin_1"/>
    <property type="match status" value="1"/>
</dbReference>
<dbReference type="InterPro" id="IPR008972">
    <property type="entry name" value="Cupredoxin"/>
</dbReference>
<evidence type="ECO:0000256" key="1">
    <source>
        <dbReference type="ARBA" id="ARBA00022723"/>
    </source>
</evidence>
<dbReference type="InterPro" id="IPR033138">
    <property type="entry name" value="Cu_oxidase_CS"/>
</dbReference>
<dbReference type="GO" id="GO:0046872">
    <property type="term" value="F:metal ion binding"/>
    <property type="evidence" value="ECO:0007669"/>
    <property type="project" value="UniProtKB-KW"/>
</dbReference>
<dbReference type="Proteomes" id="UP000178104">
    <property type="component" value="Unassembled WGS sequence"/>
</dbReference>
<reference evidence="4 5" key="1">
    <citation type="journal article" date="2016" name="Nat. Commun.">
        <title>Thousands of microbial genomes shed light on interconnected biogeochemical processes in an aquifer system.</title>
        <authorList>
            <person name="Anantharaman K."/>
            <person name="Brown C.T."/>
            <person name="Hug L.A."/>
            <person name="Sharon I."/>
            <person name="Castelle C.J."/>
            <person name="Probst A.J."/>
            <person name="Thomas B.C."/>
            <person name="Singh A."/>
            <person name="Wilkins M.J."/>
            <person name="Karaoz U."/>
            <person name="Brodie E.L."/>
            <person name="Williams K.H."/>
            <person name="Hubbard S.S."/>
            <person name="Banfield J.F."/>
        </authorList>
    </citation>
    <scope>NUCLEOTIDE SEQUENCE [LARGE SCALE GENOMIC DNA]</scope>
</reference>
<feature type="transmembrane region" description="Helical" evidence="2">
    <location>
        <begin position="6"/>
        <end position="23"/>
    </location>
</feature>
<name>A0A1F6XNX1_9BACT</name>
<dbReference type="SUPFAM" id="SSF49503">
    <property type="entry name" value="Cupredoxins"/>
    <property type="match status" value="1"/>
</dbReference>
<sequence>MKKNYIIIIILIILVAGAVFFLGKGKRAEAPAGVENNQINTTLTPTITASVITPAVREFTVVGQNFSFTPSLLTVQKGDRVKIIFKNENGFHDFKIDEFGIATQQAQSPNTGVLEFTADKIGSFEYYCSVGSHRAAGMKGTLRVE</sequence>
<accession>A0A1F6XNX1</accession>
<evidence type="ECO:0000313" key="4">
    <source>
        <dbReference type="EMBL" id="OGI95761.1"/>
    </source>
</evidence>
<keyword evidence="2" id="KW-0812">Transmembrane</keyword>
<dbReference type="PROSITE" id="PS00079">
    <property type="entry name" value="MULTICOPPER_OXIDASE1"/>
    <property type="match status" value="1"/>
</dbReference>
<evidence type="ECO:0000313" key="5">
    <source>
        <dbReference type="Proteomes" id="UP000178104"/>
    </source>
</evidence>
<evidence type="ECO:0000259" key="3">
    <source>
        <dbReference type="Pfam" id="PF13473"/>
    </source>
</evidence>
<gene>
    <name evidence="4" type="ORF">A2917_00385</name>
</gene>
<dbReference type="Gene3D" id="2.60.40.420">
    <property type="entry name" value="Cupredoxins - blue copper proteins"/>
    <property type="match status" value="1"/>
</dbReference>
<feature type="domain" description="EfeO-type cupredoxin-like" evidence="3">
    <location>
        <begin position="54"/>
        <end position="137"/>
    </location>
</feature>